<comment type="caution">
    <text evidence="1">The sequence shown here is derived from an EMBL/GenBank/DDBJ whole genome shotgun (WGS) entry which is preliminary data.</text>
</comment>
<dbReference type="EMBL" id="BOPG01000097">
    <property type="protein sequence ID" value="GIJ63525.1"/>
    <property type="molecule type" value="Genomic_DNA"/>
</dbReference>
<accession>A0A8J3ZKB5</accession>
<protein>
    <submittedName>
        <fullName evidence="1">Uncharacterized protein</fullName>
    </submittedName>
</protein>
<reference evidence="1" key="1">
    <citation type="submission" date="2021-01" db="EMBL/GenBank/DDBJ databases">
        <title>Whole genome shotgun sequence of Virgisporangium aurantiacum NBRC 16421.</title>
        <authorList>
            <person name="Komaki H."/>
            <person name="Tamura T."/>
        </authorList>
    </citation>
    <scope>NUCLEOTIDE SEQUENCE</scope>
    <source>
        <strain evidence="1">NBRC 16421</strain>
    </source>
</reference>
<evidence type="ECO:0000313" key="2">
    <source>
        <dbReference type="Proteomes" id="UP000612585"/>
    </source>
</evidence>
<dbReference type="AlphaFoldDB" id="A0A8J3ZKB5"/>
<proteinExistence type="predicted"/>
<sequence length="68" mass="7718">MQRFGSADPYRWPWPTGPPMIRTDDTWVWPDSLSVMDREFAEHVWGAGTQAPDVDDTVVRRAVIAVSS</sequence>
<gene>
    <name evidence="1" type="ORF">Vau01_110410</name>
</gene>
<name>A0A8J3ZKB5_9ACTN</name>
<evidence type="ECO:0000313" key="1">
    <source>
        <dbReference type="EMBL" id="GIJ63525.1"/>
    </source>
</evidence>
<keyword evidence="2" id="KW-1185">Reference proteome</keyword>
<dbReference type="Proteomes" id="UP000612585">
    <property type="component" value="Unassembled WGS sequence"/>
</dbReference>
<organism evidence="1 2">
    <name type="scientific">Virgisporangium aurantiacum</name>
    <dbReference type="NCBI Taxonomy" id="175570"/>
    <lineage>
        <taxon>Bacteria</taxon>
        <taxon>Bacillati</taxon>
        <taxon>Actinomycetota</taxon>
        <taxon>Actinomycetes</taxon>
        <taxon>Micromonosporales</taxon>
        <taxon>Micromonosporaceae</taxon>
        <taxon>Virgisporangium</taxon>
    </lineage>
</organism>